<dbReference type="AlphaFoldDB" id="A0A9P0CQZ1"/>
<dbReference type="Gene3D" id="3.10.100.10">
    <property type="entry name" value="Mannose-Binding Protein A, subunit A"/>
    <property type="match status" value="1"/>
</dbReference>
<dbReference type="SMART" id="SM00034">
    <property type="entry name" value="CLECT"/>
    <property type="match status" value="1"/>
</dbReference>
<dbReference type="EMBL" id="OV651814">
    <property type="protein sequence ID" value="CAH1106709.1"/>
    <property type="molecule type" value="Genomic_DNA"/>
</dbReference>
<gene>
    <name evidence="3" type="ORF">PSYICH_LOCUS6389</name>
</gene>
<dbReference type="SUPFAM" id="SSF56436">
    <property type="entry name" value="C-type lectin-like"/>
    <property type="match status" value="1"/>
</dbReference>
<dbReference type="InterPro" id="IPR001304">
    <property type="entry name" value="C-type_lectin-like"/>
</dbReference>
<keyword evidence="4" id="KW-1185">Reference proteome</keyword>
<dbReference type="PANTHER" id="PTHR22802">
    <property type="entry name" value="C-TYPE LECTIN SUPERFAMILY MEMBER"/>
    <property type="match status" value="1"/>
</dbReference>
<feature type="domain" description="C-type lectin" evidence="2">
    <location>
        <begin position="34"/>
        <end position="156"/>
    </location>
</feature>
<dbReference type="Pfam" id="PF00059">
    <property type="entry name" value="Lectin_C"/>
    <property type="match status" value="1"/>
</dbReference>
<accession>A0A9P0CQZ1</accession>
<evidence type="ECO:0000313" key="3">
    <source>
        <dbReference type="EMBL" id="CAH1106709.1"/>
    </source>
</evidence>
<sequence length="161" mass="18544">MKSFLAISCVFICFTTIFAFPKNDTQLRSHTFKLGEKSYLIDFHEITFNEAVEFCKNNNLQLVSIESAAENDKISEQLRSMGSLYTALWTSGTRLAASSQWIWLSTNNAITTFFWNNPPDYKHDNEYCLAIFPETYNAVNYWLNEDCTVINYPLCQSVPSN</sequence>
<feature type="signal peptide" evidence="1">
    <location>
        <begin position="1"/>
        <end position="19"/>
    </location>
</feature>
<dbReference type="Proteomes" id="UP001153636">
    <property type="component" value="Chromosome 2"/>
</dbReference>
<dbReference type="PANTHER" id="PTHR22802:SF458">
    <property type="entry name" value="C-TYPE LECTIN DOMAIN-CONTAINING PROTEIN"/>
    <property type="match status" value="1"/>
</dbReference>
<organism evidence="3 4">
    <name type="scientific">Psylliodes chrysocephalus</name>
    <dbReference type="NCBI Taxonomy" id="3402493"/>
    <lineage>
        <taxon>Eukaryota</taxon>
        <taxon>Metazoa</taxon>
        <taxon>Ecdysozoa</taxon>
        <taxon>Arthropoda</taxon>
        <taxon>Hexapoda</taxon>
        <taxon>Insecta</taxon>
        <taxon>Pterygota</taxon>
        <taxon>Neoptera</taxon>
        <taxon>Endopterygota</taxon>
        <taxon>Coleoptera</taxon>
        <taxon>Polyphaga</taxon>
        <taxon>Cucujiformia</taxon>
        <taxon>Chrysomeloidea</taxon>
        <taxon>Chrysomelidae</taxon>
        <taxon>Galerucinae</taxon>
        <taxon>Alticini</taxon>
        <taxon>Psylliodes</taxon>
    </lineage>
</organism>
<evidence type="ECO:0000259" key="2">
    <source>
        <dbReference type="PROSITE" id="PS50041"/>
    </source>
</evidence>
<reference evidence="3" key="1">
    <citation type="submission" date="2022-01" db="EMBL/GenBank/DDBJ databases">
        <authorList>
            <person name="King R."/>
        </authorList>
    </citation>
    <scope>NUCLEOTIDE SEQUENCE</scope>
</reference>
<evidence type="ECO:0000313" key="4">
    <source>
        <dbReference type="Proteomes" id="UP001153636"/>
    </source>
</evidence>
<feature type="chain" id="PRO_5040159850" description="C-type lectin domain-containing protein" evidence="1">
    <location>
        <begin position="20"/>
        <end position="161"/>
    </location>
</feature>
<keyword evidence="1" id="KW-0732">Signal</keyword>
<dbReference type="InterPro" id="IPR051004">
    <property type="entry name" value="DC-SIGN_domain-containing"/>
</dbReference>
<name>A0A9P0CQZ1_9CUCU</name>
<protein>
    <recommendedName>
        <fullName evidence="2">C-type lectin domain-containing protein</fullName>
    </recommendedName>
</protein>
<proteinExistence type="predicted"/>
<dbReference type="OrthoDB" id="7357196at2759"/>
<evidence type="ECO:0000256" key="1">
    <source>
        <dbReference type="SAM" id="SignalP"/>
    </source>
</evidence>
<dbReference type="CDD" id="cd00037">
    <property type="entry name" value="CLECT"/>
    <property type="match status" value="1"/>
</dbReference>
<dbReference type="PROSITE" id="PS50041">
    <property type="entry name" value="C_TYPE_LECTIN_2"/>
    <property type="match status" value="1"/>
</dbReference>
<dbReference type="InterPro" id="IPR016186">
    <property type="entry name" value="C-type_lectin-like/link_sf"/>
</dbReference>
<dbReference type="InterPro" id="IPR016187">
    <property type="entry name" value="CTDL_fold"/>
</dbReference>